<evidence type="ECO:0000313" key="2">
    <source>
        <dbReference type="Proteomes" id="UP000515211"/>
    </source>
</evidence>
<dbReference type="Proteomes" id="UP000515211">
    <property type="component" value="Unplaced"/>
</dbReference>
<dbReference type="AlphaFoldDB" id="A0A6P4C003"/>
<evidence type="ECO:0000256" key="1">
    <source>
        <dbReference type="SAM" id="MobiDB-lite"/>
    </source>
</evidence>
<dbReference type="GeneID" id="107472056"/>
<sequence length="168" mass="17862">MYGDWCIVDGWHCGEHGARQSGRRVVFSMEVTAFAMEVVAFTTGVCSVEETRCVHVAALILEGDLRAAVATDATVVDTRRTKHAAGEDDADKDEDTAGEDDAGGKDDTGGENDATATRKDDGEDDAEGHEKDDANRDDTDGDDIDGDKGDADGEEAAVRKLAPIWLGE</sequence>
<dbReference type="RefSeq" id="XP_015947116.1">
    <property type="nucleotide sequence ID" value="XM_016091630.1"/>
</dbReference>
<proteinExistence type="predicted"/>
<organism evidence="2 3">
    <name type="scientific">Arachis duranensis</name>
    <name type="common">Wild peanut</name>
    <dbReference type="NCBI Taxonomy" id="130453"/>
    <lineage>
        <taxon>Eukaryota</taxon>
        <taxon>Viridiplantae</taxon>
        <taxon>Streptophyta</taxon>
        <taxon>Embryophyta</taxon>
        <taxon>Tracheophyta</taxon>
        <taxon>Spermatophyta</taxon>
        <taxon>Magnoliopsida</taxon>
        <taxon>eudicotyledons</taxon>
        <taxon>Gunneridae</taxon>
        <taxon>Pentapetalae</taxon>
        <taxon>rosids</taxon>
        <taxon>fabids</taxon>
        <taxon>Fabales</taxon>
        <taxon>Fabaceae</taxon>
        <taxon>Papilionoideae</taxon>
        <taxon>50 kb inversion clade</taxon>
        <taxon>dalbergioids sensu lato</taxon>
        <taxon>Dalbergieae</taxon>
        <taxon>Pterocarpus clade</taxon>
        <taxon>Arachis</taxon>
    </lineage>
</organism>
<gene>
    <name evidence="3" type="primary">LOC107472056</name>
</gene>
<feature type="region of interest" description="Disordered" evidence="1">
    <location>
        <begin position="72"/>
        <end position="168"/>
    </location>
</feature>
<name>A0A6P4C003_ARADU</name>
<keyword evidence="2" id="KW-1185">Reference proteome</keyword>
<accession>A0A6P4C003</accession>
<protein>
    <submittedName>
        <fullName evidence="3">Uncharacterized protein LOC107472056</fullName>
    </submittedName>
</protein>
<reference evidence="3" key="1">
    <citation type="submission" date="2025-08" db="UniProtKB">
        <authorList>
            <consortium name="RefSeq"/>
        </authorList>
    </citation>
    <scope>IDENTIFICATION</scope>
    <source>
        <tissue evidence="3">Whole plant</tissue>
    </source>
</reference>
<feature type="compositionally biased region" description="Basic and acidic residues" evidence="1">
    <location>
        <begin position="128"/>
        <end position="138"/>
    </location>
</feature>
<feature type="compositionally biased region" description="Acidic residues" evidence="1">
    <location>
        <begin position="87"/>
        <end position="101"/>
    </location>
</feature>
<dbReference type="KEGG" id="adu:107472056"/>
<evidence type="ECO:0000313" key="3">
    <source>
        <dbReference type="RefSeq" id="XP_015947116.1"/>
    </source>
</evidence>